<name>A0ACB8QL69_9AGAM</name>
<proteinExistence type="predicted"/>
<comment type="caution">
    <text evidence="1">The sequence shown here is derived from an EMBL/GenBank/DDBJ whole genome shotgun (WGS) entry which is preliminary data.</text>
</comment>
<gene>
    <name evidence="1" type="ORF">K488DRAFT_85908</name>
</gene>
<reference evidence="1" key="2">
    <citation type="journal article" date="2022" name="New Phytol.">
        <title>Evolutionary transition to the ectomycorrhizal habit in the genomes of a hyperdiverse lineage of mushroom-forming fungi.</title>
        <authorList>
            <person name="Looney B."/>
            <person name="Miyauchi S."/>
            <person name="Morin E."/>
            <person name="Drula E."/>
            <person name="Courty P.E."/>
            <person name="Kohler A."/>
            <person name="Kuo A."/>
            <person name="LaButti K."/>
            <person name="Pangilinan J."/>
            <person name="Lipzen A."/>
            <person name="Riley R."/>
            <person name="Andreopoulos W."/>
            <person name="He G."/>
            <person name="Johnson J."/>
            <person name="Nolan M."/>
            <person name="Tritt A."/>
            <person name="Barry K.W."/>
            <person name="Grigoriev I.V."/>
            <person name="Nagy L.G."/>
            <person name="Hibbett D."/>
            <person name="Henrissat B."/>
            <person name="Matheny P.B."/>
            <person name="Labbe J."/>
            <person name="Martin F.M."/>
        </authorList>
    </citation>
    <scope>NUCLEOTIDE SEQUENCE</scope>
    <source>
        <strain evidence="1">EC-137</strain>
    </source>
</reference>
<reference evidence="1" key="1">
    <citation type="submission" date="2021-02" db="EMBL/GenBank/DDBJ databases">
        <authorList>
            <consortium name="DOE Joint Genome Institute"/>
            <person name="Ahrendt S."/>
            <person name="Looney B.P."/>
            <person name="Miyauchi S."/>
            <person name="Morin E."/>
            <person name="Drula E."/>
            <person name="Courty P.E."/>
            <person name="Chicoki N."/>
            <person name="Fauchery L."/>
            <person name="Kohler A."/>
            <person name="Kuo A."/>
            <person name="Labutti K."/>
            <person name="Pangilinan J."/>
            <person name="Lipzen A."/>
            <person name="Riley R."/>
            <person name="Andreopoulos W."/>
            <person name="He G."/>
            <person name="Johnson J."/>
            <person name="Barry K.W."/>
            <person name="Grigoriev I.V."/>
            <person name="Nagy L."/>
            <person name="Hibbett D."/>
            <person name="Henrissat B."/>
            <person name="Matheny P.B."/>
            <person name="Labbe J."/>
            <person name="Martin F."/>
        </authorList>
    </citation>
    <scope>NUCLEOTIDE SEQUENCE</scope>
    <source>
        <strain evidence="1">EC-137</strain>
    </source>
</reference>
<protein>
    <submittedName>
        <fullName evidence="1">Uncharacterized protein</fullName>
    </submittedName>
</protein>
<keyword evidence="2" id="KW-1185">Reference proteome</keyword>
<accession>A0ACB8QL69</accession>
<sequence>MPDWSSAPILLRAASALAYSYHTYLGVILWELVLHLKFDLDILFGSEPRKWTFWLYLACRLLPFLDASMFAFAADIHNPIQKHISCQSIIASMSTFGILSLLASSSLMLLRAIALWDGNRVIVVLVALVLFGSLGTSIRALVLMDGIPDPLLPGEGCFMINDQALWTSYAAFLVTEVLTFFLTVTGLYRFKLRFGGTSGLWKLLYQHGLFWVVLAMLVDVPSLVLLGLDLNQVMNVARPLFLASQMCT</sequence>
<organism evidence="1 2">
    <name type="scientific">Vararia minispora EC-137</name>
    <dbReference type="NCBI Taxonomy" id="1314806"/>
    <lineage>
        <taxon>Eukaryota</taxon>
        <taxon>Fungi</taxon>
        <taxon>Dikarya</taxon>
        <taxon>Basidiomycota</taxon>
        <taxon>Agaricomycotina</taxon>
        <taxon>Agaricomycetes</taxon>
        <taxon>Russulales</taxon>
        <taxon>Lachnocladiaceae</taxon>
        <taxon>Vararia</taxon>
    </lineage>
</organism>
<evidence type="ECO:0000313" key="2">
    <source>
        <dbReference type="Proteomes" id="UP000814128"/>
    </source>
</evidence>
<dbReference type="EMBL" id="MU273548">
    <property type="protein sequence ID" value="KAI0032365.1"/>
    <property type="molecule type" value="Genomic_DNA"/>
</dbReference>
<dbReference type="Proteomes" id="UP000814128">
    <property type="component" value="Unassembled WGS sequence"/>
</dbReference>
<evidence type="ECO:0000313" key="1">
    <source>
        <dbReference type="EMBL" id="KAI0032365.1"/>
    </source>
</evidence>